<evidence type="ECO:0000259" key="2">
    <source>
        <dbReference type="Pfam" id="PF25809"/>
    </source>
</evidence>
<proteinExistence type="inferred from homology"/>
<comment type="caution">
    <text evidence="3">The sequence shown here is derived from an EMBL/GenBank/DDBJ whole genome shotgun (WGS) entry which is preliminary data.</text>
</comment>
<keyword evidence="4" id="KW-1185">Reference proteome</keyword>
<evidence type="ECO:0000313" key="4">
    <source>
        <dbReference type="Proteomes" id="UP000245609"/>
    </source>
</evidence>
<dbReference type="GO" id="GO:0005737">
    <property type="term" value="C:cytoplasm"/>
    <property type="evidence" value="ECO:0007669"/>
    <property type="project" value="GOC"/>
</dbReference>
<dbReference type="PANTHER" id="PTHR46355">
    <property type="entry name" value="UPF0428 PROTEIN CXORF56"/>
    <property type="match status" value="1"/>
</dbReference>
<dbReference type="AlphaFoldDB" id="A0A2T9ZKA8"/>
<dbReference type="PANTHER" id="PTHR46355:SF1">
    <property type="entry name" value="STING ER EXIT PROTEIN"/>
    <property type="match status" value="1"/>
</dbReference>
<dbReference type="GO" id="GO:0006888">
    <property type="term" value="P:endoplasmic reticulum to Golgi vesicle-mediated transport"/>
    <property type="evidence" value="ECO:0007669"/>
    <property type="project" value="TreeGrafter"/>
</dbReference>
<organism evidence="3 4">
    <name type="scientific">Smittium megazygosporum</name>
    <dbReference type="NCBI Taxonomy" id="133381"/>
    <lineage>
        <taxon>Eukaryota</taxon>
        <taxon>Fungi</taxon>
        <taxon>Fungi incertae sedis</taxon>
        <taxon>Zoopagomycota</taxon>
        <taxon>Kickxellomycotina</taxon>
        <taxon>Harpellomycetes</taxon>
        <taxon>Harpellales</taxon>
        <taxon>Legeriomycetaceae</taxon>
        <taxon>Smittium</taxon>
    </lineage>
</organism>
<feature type="domain" description="STEEP1" evidence="2">
    <location>
        <begin position="18"/>
        <end position="139"/>
    </location>
</feature>
<dbReference type="Pfam" id="PF25809">
    <property type="entry name" value="STEEP1"/>
    <property type="match status" value="1"/>
</dbReference>
<name>A0A2T9ZKA8_9FUNG</name>
<dbReference type="GO" id="GO:0090158">
    <property type="term" value="P:endoplasmic reticulum membrane organization"/>
    <property type="evidence" value="ECO:0007669"/>
    <property type="project" value="TreeGrafter"/>
</dbReference>
<evidence type="ECO:0000256" key="1">
    <source>
        <dbReference type="ARBA" id="ARBA00024205"/>
    </source>
</evidence>
<dbReference type="Proteomes" id="UP000245609">
    <property type="component" value="Unassembled WGS sequence"/>
</dbReference>
<protein>
    <recommendedName>
        <fullName evidence="2">STEEP1 domain-containing protein</fullName>
    </recommendedName>
</protein>
<accession>A0A2T9ZKA8</accession>
<gene>
    <name evidence="3" type="ORF">BB560_000492</name>
</gene>
<evidence type="ECO:0000313" key="3">
    <source>
        <dbReference type="EMBL" id="PVV04992.1"/>
    </source>
</evidence>
<reference evidence="3 4" key="1">
    <citation type="journal article" date="2018" name="MBio">
        <title>Comparative Genomics Reveals the Core Gene Toolbox for the Fungus-Insect Symbiosis.</title>
        <authorList>
            <person name="Wang Y."/>
            <person name="Stata M."/>
            <person name="Wang W."/>
            <person name="Stajich J.E."/>
            <person name="White M.M."/>
            <person name="Moncalvo J.M."/>
        </authorList>
    </citation>
    <scope>NUCLEOTIDE SEQUENCE [LARGE SCALE GENOMIC DNA]</scope>
    <source>
        <strain evidence="3 4">SC-DP-2</strain>
    </source>
</reference>
<dbReference type="EMBL" id="MBFS01000053">
    <property type="protein sequence ID" value="PVV04992.1"/>
    <property type="molecule type" value="Genomic_DNA"/>
</dbReference>
<dbReference type="STRING" id="133381.A0A2T9ZKA8"/>
<dbReference type="InterPro" id="IPR057965">
    <property type="entry name" value="STEEP1_dom"/>
</dbReference>
<dbReference type="OrthoDB" id="418131at2759"/>
<comment type="similarity">
    <text evidence="1">Belongs to the STEEP1 family.</text>
</comment>
<dbReference type="InterPro" id="IPR029704">
    <property type="entry name" value="STEEP-like"/>
</dbReference>
<sequence>MPRYESSVVTNQDAEDISNSLLVYYCLCEKSLTEFPVRPTDGSYVIDNNENIYTLAPKKGQPVIIQRQSLIFRGDKLEKQYRYYCKRCKLPIAYDSVAVEQRYSAKYKNSSSGEIPQKKAPYTYILNGSLVSKQGQIPEEFLEELSNQA</sequence>